<evidence type="ECO:0000256" key="1">
    <source>
        <dbReference type="SAM" id="MobiDB-lite"/>
    </source>
</evidence>
<accession>A0A0C3P971</accession>
<gene>
    <name evidence="2" type="ORF">M404DRAFT_1000771</name>
</gene>
<protein>
    <submittedName>
        <fullName evidence="2">Uncharacterized protein</fullName>
    </submittedName>
</protein>
<reference evidence="3" key="2">
    <citation type="submission" date="2015-01" db="EMBL/GenBank/DDBJ databases">
        <title>Evolutionary Origins and Diversification of the Mycorrhizal Mutualists.</title>
        <authorList>
            <consortium name="DOE Joint Genome Institute"/>
            <consortium name="Mycorrhizal Genomics Consortium"/>
            <person name="Kohler A."/>
            <person name="Kuo A."/>
            <person name="Nagy L.G."/>
            <person name="Floudas D."/>
            <person name="Copeland A."/>
            <person name="Barry K.W."/>
            <person name="Cichocki N."/>
            <person name="Veneault-Fourrey C."/>
            <person name="LaButti K."/>
            <person name="Lindquist E.A."/>
            <person name="Lipzen A."/>
            <person name="Lundell T."/>
            <person name="Morin E."/>
            <person name="Murat C."/>
            <person name="Riley R."/>
            <person name="Ohm R."/>
            <person name="Sun H."/>
            <person name="Tunlid A."/>
            <person name="Henrissat B."/>
            <person name="Grigoriev I.V."/>
            <person name="Hibbett D.S."/>
            <person name="Martin F."/>
        </authorList>
    </citation>
    <scope>NUCLEOTIDE SEQUENCE [LARGE SCALE GENOMIC DNA]</scope>
    <source>
        <strain evidence="3">Marx 270</strain>
    </source>
</reference>
<evidence type="ECO:0000313" key="3">
    <source>
        <dbReference type="Proteomes" id="UP000054217"/>
    </source>
</evidence>
<keyword evidence="3" id="KW-1185">Reference proteome</keyword>
<dbReference type="EMBL" id="KN831972">
    <property type="protein sequence ID" value="KIO04291.1"/>
    <property type="molecule type" value="Genomic_DNA"/>
</dbReference>
<sequence>MIGDFNGRGVSWHRCSSNDTNSSTRTPSPGGTVTCDIRELSDSTDSPSSVPGPLRTRPKYVEFRASRLECSLNNTVSSSGSRLLSVQWIVTMTDPSPNLYVACWSPRIAISLDNGTSLDVQNGQIIM</sequence>
<dbReference type="AlphaFoldDB" id="A0A0C3P971"/>
<name>A0A0C3P971_PISTI</name>
<feature type="region of interest" description="Disordered" evidence="1">
    <location>
        <begin position="15"/>
        <end position="56"/>
    </location>
</feature>
<proteinExistence type="predicted"/>
<reference evidence="2 3" key="1">
    <citation type="submission" date="2014-04" db="EMBL/GenBank/DDBJ databases">
        <authorList>
            <consortium name="DOE Joint Genome Institute"/>
            <person name="Kuo A."/>
            <person name="Kohler A."/>
            <person name="Costa M.D."/>
            <person name="Nagy L.G."/>
            <person name="Floudas D."/>
            <person name="Copeland A."/>
            <person name="Barry K.W."/>
            <person name="Cichocki N."/>
            <person name="Veneault-Fourrey C."/>
            <person name="LaButti K."/>
            <person name="Lindquist E.A."/>
            <person name="Lipzen A."/>
            <person name="Lundell T."/>
            <person name="Morin E."/>
            <person name="Murat C."/>
            <person name="Sun H."/>
            <person name="Tunlid A."/>
            <person name="Henrissat B."/>
            <person name="Grigoriev I.V."/>
            <person name="Hibbett D.S."/>
            <person name="Martin F."/>
            <person name="Nordberg H.P."/>
            <person name="Cantor M.N."/>
            <person name="Hua S.X."/>
        </authorList>
    </citation>
    <scope>NUCLEOTIDE SEQUENCE [LARGE SCALE GENOMIC DNA]</scope>
    <source>
        <strain evidence="2 3">Marx 270</strain>
    </source>
</reference>
<organism evidence="2 3">
    <name type="scientific">Pisolithus tinctorius Marx 270</name>
    <dbReference type="NCBI Taxonomy" id="870435"/>
    <lineage>
        <taxon>Eukaryota</taxon>
        <taxon>Fungi</taxon>
        <taxon>Dikarya</taxon>
        <taxon>Basidiomycota</taxon>
        <taxon>Agaricomycotina</taxon>
        <taxon>Agaricomycetes</taxon>
        <taxon>Agaricomycetidae</taxon>
        <taxon>Boletales</taxon>
        <taxon>Sclerodermatineae</taxon>
        <taxon>Pisolithaceae</taxon>
        <taxon>Pisolithus</taxon>
    </lineage>
</organism>
<dbReference type="HOGENOM" id="CLU_1971417_0_0_1"/>
<evidence type="ECO:0000313" key="2">
    <source>
        <dbReference type="EMBL" id="KIO04291.1"/>
    </source>
</evidence>
<dbReference type="InParanoid" id="A0A0C3P971"/>
<dbReference type="Proteomes" id="UP000054217">
    <property type="component" value="Unassembled WGS sequence"/>
</dbReference>
<feature type="compositionally biased region" description="Polar residues" evidence="1">
    <location>
        <begin position="15"/>
        <end position="31"/>
    </location>
</feature>